<organism evidence="1 2">
    <name type="scientific">Catharanthus roseus</name>
    <name type="common">Madagascar periwinkle</name>
    <name type="synonym">Vinca rosea</name>
    <dbReference type="NCBI Taxonomy" id="4058"/>
    <lineage>
        <taxon>Eukaryota</taxon>
        <taxon>Viridiplantae</taxon>
        <taxon>Streptophyta</taxon>
        <taxon>Embryophyta</taxon>
        <taxon>Tracheophyta</taxon>
        <taxon>Spermatophyta</taxon>
        <taxon>Magnoliopsida</taxon>
        <taxon>eudicotyledons</taxon>
        <taxon>Gunneridae</taxon>
        <taxon>Pentapetalae</taxon>
        <taxon>asterids</taxon>
        <taxon>lamiids</taxon>
        <taxon>Gentianales</taxon>
        <taxon>Apocynaceae</taxon>
        <taxon>Rauvolfioideae</taxon>
        <taxon>Vinceae</taxon>
        <taxon>Catharanthinae</taxon>
        <taxon>Catharanthus</taxon>
    </lineage>
</organism>
<keyword evidence="2" id="KW-1185">Reference proteome</keyword>
<comment type="caution">
    <text evidence="1">The sequence shown here is derived from an EMBL/GenBank/DDBJ whole genome shotgun (WGS) entry which is preliminary data.</text>
</comment>
<protein>
    <submittedName>
        <fullName evidence="1">Uncharacterized protein</fullName>
    </submittedName>
</protein>
<dbReference type="EMBL" id="CM044707">
    <property type="protein sequence ID" value="KAI5653881.1"/>
    <property type="molecule type" value="Genomic_DNA"/>
</dbReference>
<reference evidence="2" key="1">
    <citation type="journal article" date="2023" name="Nat. Plants">
        <title>Single-cell RNA sequencing provides a high-resolution roadmap for understanding the multicellular compartmentation of specialized metabolism.</title>
        <authorList>
            <person name="Sun S."/>
            <person name="Shen X."/>
            <person name="Li Y."/>
            <person name="Li Y."/>
            <person name="Wang S."/>
            <person name="Li R."/>
            <person name="Zhang H."/>
            <person name="Shen G."/>
            <person name="Guo B."/>
            <person name="Wei J."/>
            <person name="Xu J."/>
            <person name="St-Pierre B."/>
            <person name="Chen S."/>
            <person name="Sun C."/>
        </authorList>
    </citation>
    <scope>NUCLEOTIDE SEQUENCE [LARGE SCALE GENOMIC DNA]</scope>
</reference>
<gene>
    <name evidence="1" type="ORF">M9H77_31068</name>
</gene>
<evidence type="ECO:0000313" key="2">
    <source>
        <dbReference type="Proteomes" id="UP001060085"/>
    </source>
</evidence>
<name>A0ACC0A2Y1_CATRO</name>
<proteinExistence type="predicted"/>
<accession>A0ACC0A2Y1</accession>
<sequence>MKQFMQPRNTILKETYQNHNESQFSVTPSSSPNPISGKHRGVNPNSCGNAGNRKQRSSSKENAPPEMGQLGVDHFSPVAKMKSPLPPRPPLKRKLSMESSGSEKGTAAGCFSDSGVKVIVRMRPLNKDEEEGEMIVQKISNDSLSIGGHTFTFDSIADFGSTQLDVFELVGAPLVENCLAGFNSSVFAYGQTGSGKTYTIWGPANALMGENSTNDQQGLTPRVFQRLFARISEEQSKHTDKQLMYQCRCSFLEIYNEQITDLLEPSQKNLQIREDVKTGVYVDNLTEEYVSTMKDVTQLLIKGLSNRRTGSTSINAESSRSHSVFTCIVESRYKSTSDGLSCLKTSRINLVDLAGSERQKLTGAAGERLKEAGNINRSLSQLGNLINILAEVSQTGKNRHIPYRDSKLTFLLQESLGGNAKLAMICAISPAERCKSETFSTLRFAQRAKAIKNKAIVNEEMQEDVNVLREVIRQLKDELFRMKNNANTNDPNGKYSKGWNARRSLNLLKFSLSRPMTLPHVEDDSDEEMEIVEQDERFAMQFNGIDKISVDGKQPDKVGKSSQLVELDSPDTDVNMEEALVPDDNQDTSCNLEQHDIVVANCPNSHAEDNNECDKGNETALSNQNYGDILASSLKSLPNGEPSSKQMEESSSKPFSLDSEAETSLHSSPSCLGDSVVSTDVNIVPCSISPVLKSPTPSVSPRVNNTSRKSLRTSSTLTASQKELELEEAPGLSLAKPSNSIYLNLSSKRSQNCFKPTEHLAASLQRGLEILDAHRQSTSLRKSSFRFSCKPADLKALLPLTKVDIGVQTHFPLEESLEGSTLFLCSKCKTSNFREEHKDVSDGSNLQLVTVDAADSCDKFKAQVPKAVEKVLAGAIRREMALEEMCAKQTSEIMHLNRLVQQYKHERECNSIISQTREDKIFRLENLVDGILRAEEFMEDEFISLTHEHKLLKEKYENHPEVLRTKMELKRIQDELEKYRSFFDLGERDVLLEEIQDLRNQLQFYIDSSPKLARKRGPLLQLTYSCQPCLGPSLATVSESNEETAEQRLEKERIQWTETESKWITLVEELTSELEASQTLAEKQKQELESEKKCSEELKEAMQMAMEGHARMLENYAELEEKHMQLLARHRRIQDGIEDVKKAAAKAGVRGAESKFINALAAQISALKMEREKERQYFRDENKGLQAQLRDTAEAVQAAGELLVRLKEAEGAIAAAEKRAIEAEHETFEAYKQIEELKRKHKEEISSFNHLLAASSLPNSTKHVYDECDANTRDIGETSQSAGDQQWREEFESYYNTEEELSKFADPPSSWFSGYDRCNI</sequence>
<evidence type="ECO:0000313" key="1">
    <source>
        <dbReference type="EMBL" id="KAI5653881.1"/>
    </source>
</evidence>
<dbReference type="Proteomes" id="UP001060085">
    <property type="component" value="Linkage Group LG07"/>
</dbReference>